<dbReference type="HOGENOM" id="CLU_029599_0_0_7"/>
<name>Q1MNU9_LAWIP</name>
<evidence type="ECO:0000313" key="1">
    <source>
        <dbReference type="EMBL" id="CAJ53984.1"/>
    </source>
</evidence>
<keyword evidence="2" id="KW-1185">Reference proteome</keyword>
<keyword evidence="1" id="KW-0614">Plasmid</keyword>
<protein>
    <recommendedName>
        <fullName evidence="3">Terminase large subunit gp17-like C-terminal domain-containing protein</fullName>
    </recommendedName>
</protein>
<reference evidence="1 2" key="1">
    <citation type="submission" date="2005-11" db="EMBL/GenBank/DDBJ databases">
        <title>The complete genome sequence of Lawsonia intracellularis: the causative agent of proliferative enteropathy.</title>
        <authorList>
            <person name="Kaur K."/>
            <person name="Zhang Q."/>
            <person name="Beckler D."/>
            <person name="Munir S."/>
            <person name="Li L."/>
            <person name="Kinsley K."/>
            <person name="Herron L."/>
            <person name="Peterson A."/>
            <person name="May B."/>
            <person name="Singh S."/>
            <person name="Gebhart C."/>
            <person name="Kapur V."/>
        </authorList>
    </citation>
    <scope>NUCLEOTIDE SEQUENCE [LARGE SCALE GENOMIC DNA]</scope>
    <source>
        <strain evidence="1 2">PHE/MN1-00</strain>
        <plasmid evidence="2">pLaw3</plasmid>
    </source>
</reference>
<organism evidence="1 2">
    <name type="scientific">Lawsonia intracellularis (strain PHE/MN1-00)</name>
    <dbReference type="NCBI Taxonomy" id="363253"/>
    <lineage>
        <taxon>Bacteria</taxon>
        <taxon>Pseudomonadati</taxon>
        <taxon>Thermodesulfobacteriota</taxon>
        <taxon>Desulfovibrionia</taxon>
        <taxon>Desulfovibrionales</taxon>
        <taxon>Desulfovibrionaceae</taxon>
        <taxon>Lawsonia</taxon>
    </lineage>
</organism>
<dbReference type="Gene3D" id="3.30.420.240">
    <property type="match status" value="1"/>
</dbReference>
<gene>
    <name evidence="1" type="ordered locus">LIC032</name>
</gene>
<proteinExistence type="predicted"/>
<dbReference type="EMBL" id="AM180255">
    <property type="protein sequence ID" value="CAJ53984.1"/>
    <property type="molecule type" value="Genomic_DNA"/>
</dbReference>
<dbReference type="InterPro" id="IPR006517">
    <property type="entry name" value="Phage_terminase_lsu-like_C"/>
</dbReference>
<geneLocation type="plasmid" evidence="2">
    <name>pLaw3</name>
</geneLocation>
<accession>Q1MNU9</accession>
<sequence>MQAWLQKTVLNLGSADDSMDVLYIGTILHYDSVLARTLTKSLWQKKVFKAILQWPDRMDLWDQWEVILSEQGEKEAWRFWEVHQEEMLQGSKVSWPSMRPLYLLMKRRAEDHAAFDSEYQNDPLCGDDAPFAQCIYYWSTPSDSWTFFGVCDPSLGKHGAGRDPSALLVGGFCQKSMTLHVIEASIRKRHPDRIIEDIIALHRQYKPVLWGVEAVQFQEFFAHVLVQRAEKSGLALPVKAITHNSDKLLRIESLQPHMVQKHILLHPSQQELIHQLRHFPKADHDDGPDALEMLWEIACSSVSIKDGFIPVSSSSYSEQTMYDSWR</sequence>
<dbReference type="AlphaFoldDB" id="Q1MNU9"/>
<evidence type="ECO:0000313" key="2">
    <source>
        <dbReference type="Proteomes" id="UP000002430"/>
    </source>
</evidence>
<dbReference type="Proteomes" id="UP000002430">
    <property type="component" value="Plasmid 3"/>
</dbReference>
<dbReference type="KEGG" id="lip:LIC032"/>
<evidence type="ECO:0008006" key="3">
    <source>
        <dbReference type="Google" id="ProtNLM"/>
    </source>
</evidence>
<dbReference type="NCBIfam" id="TIGR01630">
    <property type="entry name" value="psiM2_ORF9"/>
    <property type="match status" value="1"/>
</dbReference>